<dbReference type="CDD" id="cd06222">
    <property type="entry name" value="RNase_H_like"/>
    <property type="match status" value="1"/>
</dbReference>
<feature type="region of interest" description="Disordered" evidence="1">
    <location>
        <begin position="20"/>
        <end position="67"/>
    </location>
</feature>
<protein>
    <submittedName>
        <fullName evidence="2">Uncharacterized protein</fullName>
    </submittedName>
</protein>
<dbReference type="InterPro" id="IPR044730">
    <property type="entry name" value="RNase_H-like_dom_plant"/>
</dbReference>
<comment type="caution">
    <text evidence="2">The sequence shown here is derived from an EMBL/GenBank/DDBJ whole genome shotgun (WGS) entry which is preliminary data.</text>
</comment>
<proteinExistence type="predicted"/>
<feature type="compositionally biased region" description="Polar residues" evidence="1">
    <location>
        <begin position="79"/>
        <end position="93"/>
    </location>
</feature>
<dbReference type="AlphaFoldDB" id="A0A6A3BB77"/>
<sequence>MRRSLKKIRFLALGWSRRERKGGRDGRMATNLKREGSRKPQGGKILTWKRKANTSSSNKSQGEKKQHLEKISIQNLEIQNHGLSDDVNPTSEVGRTKEGGLEDIHPTMFDTMDTQEACRSSGATSTNFRRHLNEISRIHKPEIIALFETRTSDRLADKAIKRFEFPNTFRVEAHGFSGEIGIKVGILHRSICKPEYYNPKTIMEPAAAYGTSIERSIDTRRRFQCHPTARRTPWLFHAWSGISKSFNNFVYDSGIIKVEYKGPDFTWKRGSLYKRLDRCFINNSGADEFPMTSVIHQNRVGSDHCPLLLQLQKAREPPMERPFRFLAARQEHPKFNDFLSNVWLKDGETVANLKIFQEKALQRNYSDRLLELDRQLKRELDEVLRYGESLWFQESRSKWIVQGDKNTKIFHASTMQRRRTNTITSLKTQDGIWCTDQQKLKDMAVDFYKQLYTSSGCNGTNYSTRDQFPRESMETMQSLCRPIEDEEIKGVIFEMNPLKAPGDNTTVISSKLGFTEVNDLGKYLRVPLLHTHVTKASSIRLDRTLPITSWSNNASQSSLFDNSILHNAINAAAKRNIMDTQNAAFLSKLGFNLITQRDKLWVKVLRTKYKCSKDIPESLDRRSCSRLWKGISLIWNDVKDGLTWNIGDGKTTGGVEMERDIRSTTPMGEVAHEKILTNSERVRRHLTTRENCEVCGASVESTYHLFREYPTALAIWSNLVKTDKLIEFLELGSKDWIRLNLEQPKRFTKVPEGWDILFGSILWSLWLSRNARIFNPESTHMESVLEHSSRRLQNESYAANKTIKNGISGRKNVNGEQIRWTPPPQGWVKSNIDGARSLNEGKASCRGVIQGNSSEWVVGFAKNIGMCTIVEAKLWGVLIGLQQAWRLGD</sequence>
<feature type="region of interest" description="Disordered" evidence="1">
    <location>
        <begin position="79"/>
        <end position="103"/>
    </location>
</feature>
<evidence type="ECO:0000313" key="2">
    <source>
        <dbReference type="EMBL" id="KAE8714290.1"/>
    </source>
</evidence>
<evidence type="ECO:0000313" key="3">
    <source>
        <dbReference type="Proteomes" id="UP000436088"/>
    </source>
</evidence>
<evidence type="ECO:0000256" key="1">
    <source>
        <dbReference type="SAM" id="MobiDB-lite"/>
    </source>
</evidence>
<dbReference type="EMBL" id="VEPZ02000872">
    <property type="protein sequence ID" value="KAE8714290.1"/>
    <property type="molecule type" value="Genomic_DNA"/>
</dbReference>
<accession>A0A6A3BB77</accession>
<dbReference type="InterPro" id="IPR036691">
    <property type="entry name" value="Endo/exonu/phosph_ase_sf"/>
</dbReference>
<dbReference type="SUPFAM" id="SSF56219">
    <property type="entry name" value="DNase I-like"/>
    <property type="match status" value="1"/>
</dbReference>
<keyword evidence="3" id="KW-1185">Reference proteome</keyword>
<feature type="compositionally biased region" description="Basic and acidic residues" evidence="1">
    <location>
        <begin position="22"/>
        <end position="38"/>
    </location>
</feature>
<dbReference type="PANTHER" id="PTHR33710">
    <property type="entry name" value="BNAC02G09200D PROTEIN"/>
    <property type="match status" value="1"/>
</dbReference>
<reference evidence="2" key="1">
    <citation type="submission" date="2019-09" db="EMBL/GenBank/DDBJ databases">
        <title>Draft genome information of white flower Hibiscus syriacus.</title>
        <authorList>
            <person name="Kim Y.-M."/>
        </authorList>
    </citation>
    <scope>NUCLEOTIDE SEQUENCE [LARGE SCALE GENOMIC DNA]</scope>
    <source>
        <strain evidence="2">YM2019G1</strain>
    </source>
</reference>
<feature type="compositionally biased region" description="Basic and acidic residues" evidence="1">
    <location>
        <begin position="94"/>
        <end position="103"/>
    </location>
</feature>
<dbReference type="Proteomes" id="UP000436088">
    <property type="component" value="Unassembled WGS sequence"/>
</dbReference>
<dbReference type="PANTHER" id="PTHR33710:SF71">
    <property type="entry name" value="ENDONUCLEASE_EXONUCLEASE_PHOSPHATASE DOMAIN-CONTAINING PROTEIN"/>
    <property type="match status" value="1"/>
</dbReference>
<gene>
    <name evidence="2" type="ORF">F3Y22_tig00110198pilonHSYRG00127</name>
</gene>
<name>A0A6A3BB77_HIBSY</name>
<organism evidence="2 3">
    <name type="scientific">Hibiscus syriacus</name>
    <name type="common">Rose of Sharon</name>
    <dbReference type="NCBI Taxonomy" id="106335"/>
    <lineage>
        <taxon>Eukaryota</taxon>
        <taxon>Viridiplantae</taxon>
        <taxon>Streptophyta</taxon>
        <taxon>Embryophyta</taxon>
        <taxon>Tracheophyta</taxon>
        <taxon>Spermatophyta</taxon>
        <taxon>Magnoliopsida</taxon>
        <taxon>eudicotyledons</taxon>
        <taxon>Gunneridae</taxon>
        <taxon>Pentapetalae</taxon>
        <taxon>rosids</taxon>
        <taxon>malvids</taxon>
        <taxon>Malvales</taxon>
        <taxon>Malvaceae</taxon>
        <taxon>Malvoideae</taxon>
        <taxon>Hibiscus</taxon>
    </lineage>
</organism>
<dbReference type="Gene3D" id="3.60.10.10">
    <property type="entry name" value="Endonuclease/exonuclease/phosphatase"/>
    <property type="match status" value="1"/>
</dbReference>